<evidence type="ECO:0000256" key="1">
    <source>
        <dbReference type="ARBA" id="ARBA00004613"/>
    </source>
</evidence>
<dbReference type="Proteomes" id="UP000015453">
    <property type="component" value="Unassembled WGS sequence"/>
</dbReference>
<evidence type="ECO:0000256" key="5">
    <source>
        <dbReference type="ARBA" id="ARBA00022729"/>
    </source>
</evidence>
<evidence type="ECO:0000313" key="8">
    <source>
        <dbReference type="EMBL" id="EPS68449.1"/>
    </source>
</evidence>
<keyword evidence="4 7" id="KW-0964">Secreted</keyword>
<comment type="similarity">
    <text evidence="2 7">Belongs to the plant cysteine rich small secretory peptide family. Epidermal patterning factor subfamily.</text>
</comment>
<gene>
    <name evidence="8" type="ORF">M569_06320</name>
</gene>
<accession>S8CMQ9</accession>
<dbReference type="GO" id="GO:0005576">
    <property type="term" value="C:extracellular region"/>
    <property type="evidence" value="ECO:0007669"/>
    <property type="project" value="UniProtKB-SubCell"/>
</dbReference>
<evidence type="ECO:0000256" key="2">
    <source>
        <dbReference type="ARBA" id="ARBA00008127"/>
    </source>
</evidence>
<dbReference type="Pfam" id="PF17181">
    <property type="entry name" value="EPF"/>
    <property type="match status" value="1"/>
</dbReference>
<evidence type="ECO:0000256" key="7">
    <source>
        <dbReference type="RuleBase" id="RU367102"/>
    </source>
</evidence>
<organism evidence="8 9">
    <name type="scientific">Genlisea aurea</name>
    <dbReference type="NCBI Taxonomy" id="192259"/>
    <lineage>
        <taxon>Eukaryota</taxon>
        <taxon>Viridiplantae</taxon>
        <taxon>Streptophyta</taxon>
        <taxon>Embryophyta</taxon>
        <taxon>Tracheophyta</taxon>
        <taxon>Spermatophyta</taxon>
        <taxon>Magnoliopsida</taxon>
        <taxon>eudicotyledons</taxon>
        <taxon>Gunneridae</taxon>
        <taxon>Pentapetalae</taxon>
        <taxon>asterids</taxon>
        <taxon>lamiids</taxon>
        <taxon>Lamiales</taxon>
        <taxon>Lentibulariaceae</taxon>
        <taxon>Genlisea</taxon>
    </lineage>
</organism>
<keyword evidence="6" id="KW-1015">Disulfide bond</keyword>
<feature type="non-terminal residue" evidence="8">
    <location>
        <position position="1"/>
    </location>
</feature>
<comment type="caution">
    <text evidence="8">The sequence shown here is derived from an EMBL/GenBank/DDBJ whole genome shotgun (WGS) entry which is preliminary data.</text>
</comment>
<keyword evidence="5" id="KW-0732">Signal</keyword>
<evidence type="ECO:0000256" key="4">
    <source>
        <dbReference type="ARBA" id="ARBA00022525"/>
    </source>
</evidence>
<evidence type="ECO:0000313" key="9">
    <source>
        <dbReference type="Proteomes" id="UP000015453"/>
    </source>
</evidence>
<dbReference type="PANTHER" id="PTHR33109:SF4">
    <property type="entry name" value="EPIDERMAL PATTERNING FACTOR-LIKE PROTEIN 6"/>
    <property type="match status" value="1"/>
</dbReference>
<keyword evidence="3 7" id="KW-0217">Developmental protein</keyword>
<sequence>AGRRLIGPGSRPPRCAWKCGKCMPCRAVQVAVPPGARVTTEYYPETWRCRCGKKLYMP</sequence>
<dbReference type="AlphaFoldDB" id="S8CMQ9"/>
<comment type="subcellular location">
    <subcellularLocation>
        <location evidence="1 7">Secreted</location>
    </subcellularLocation>
</comment>
<name>S8CMQ9_9LAMI</name>
<proteinExistence type="inferred from homology"/>
<dbReference type="InterPro" id="IPR039455">
    <property type="entry name" value="EPFL"/>
</dbReference>
<comment type="function">
    <text evidence="7">Controls stomatal patterning.</text>
</comment>
<keyword evidence="9" id="KW-1185">Reference proteome</keyword>
<dbReference type="EMBL" id="AUSU01002611">
    <property type="protein sequence ID" value="EPS68449.1"/>
    <property type="molecule type" value="Genomic_DNA"/>
</dbReference>
<dbReference type="GO" id="GO:0010052">
    <property type="term" value="P:guard cell differentiation"/>
    <property type="evidence" value="ECO:0007669"/>
    <property type="project" value="UniProtKB-UniRule"/>
</dbReference>
<reference evidence="8 9" key="1">
    <citation type="journal article" date="2013" name="BMC Genomics">
        <title>The miniature genome of a carnivorous plant Genlisea aurea contains a low number of genes and short non-coding sequences.</title>
        <authorList>
            <person name="Leushkin E.V."/>
            <person name="Sutormin R.A."/>
            <person name="Nabieva E.R."/>
            <person name="Penin A.A."/>
            <person name="Kondrashov A.S."/>
            <person name="Logacheva M.D."/>
        </authorList>
    </citation>
    <scope>NUCLEOTIDE SEQUENCE [LARGE SCALE GENOMIC DNA]</scope>
</reference>
<dbReference type="OrthoDB" id="1937916at2759"/>
<dbReference type="PANTHER" id="PTHR33109">
    <property type="entry name" value="EPIDERMAL PATTERNING FACTOR-LIKE PROTEIN 4"/>
    <property type="match status" value="1"/>
</dbReference>
<evidence type="ECO:0000256" key="6">
    <source>
        <dbReference type="ARBA" id="ARBA00023157"/>
    </source>
</evidence>
<evidence type="ECO:0000256" key="3">
    <source>
        <dbReference type="ARBA" id="ARBA00022473"/>
    </source>
</evidence>
<protein>
    <recommendedName>
        <fullName evidence="7">Epidermal patterning factor-like protein</fullName>
    </recommendedName>
</protein>